<dbReference type="RefSeq" id="XP_041295198.1">
    <property type="nucleotide sequence ID" value="XM_041441227.1"/>
</dbReference>
<evidence type="ECO:0000313" key="2">
    <source>
        <dbReference type="EMBL" id="KAG2112267.1"/>
    </source>
</evidence>
<feature type="compositionally biased region" description="Acidic residues" evidence="1">
    <location>
        <begin position="42"/>
        <end position="56"/>
    </location>
</feature>
<name>A0A9P7JWQ8_9AGAM</name>
<dbReference type="EMBL" id="JABBWM010000015">
    <property type="protein sequence ID" value="KAG2112267.1"/>
    <property type="molecule type" value="Genomic_DNA"/>
</dbReference>
<feature type="compositionally biased region" description="Pro residues" evidence="1">
    <location>
        <begin position="138"/>
        <end position="147"/>
    </location>
</feature>
<gene>
    <name evidence="2" type="ORF">F5147DRAFT_771328</name>
</gene>
<feature type="compositionally biased region" description="Polar residues" evidence="1">
    <location>
        <begin position="57"/>
        <end position="78"/>
    </location>
</feature>
<reference evidence="2" key="1">
    <citation type="journal article" date="2020" name="New Phytol.">
        <title>Comparative genomics reveals dynamic genome evolution in host specialist ectomycorrhizal fungi.</title>
        <authorList>
            <person name="Lofgren L.A."/>
            <person name="Nguyen N.H."/>
            <person name="Vilgalys R."/>
            <person name="Ruytinx J."/>
            <person name="Liao H.L."/>
            <person name="Branco S."/>
            <person name="Kuo A."/>
            <person name="LaButti K."/>
            <person name="Lipzen A."/>
            <person name="Andreopoulos W."/>
            <person name="Pangilinan J."/>
            <person name="Riley R."/>
            <person name="Hundley H."/>
            <person name="Na H."/>
            <person name="Barry K."/>
            <person name="Grigoriev I.V."/>
            <person name="Stajich J.E."/>
            <person name="Kennedy P.G."/>
        </authorList>
    </citation>
    <scope>NUCLEOTIDE SEQUENCE</scope>
    <source>
        <strain evidence="2">FC423</strain>
    </source>
</reference>
<evidence type="ECO:0000256" key="1">
    <source>
        <dbReference type="SAM" id="MobiDB-lite"/>
    </source>
</evidence>
<feature type="region of interest" description="Disordered" evidence="1">
    <location>
        <begin position="1"/>
        <end position="82"/>
    </location>
</feature>
<dbReference type="GeneID" id="64703486"/>
<comment type="caution">
    <text evidence="2">The sequence shown here is derived from an EMBL/GenBank/DDBJ whole genome shotgun (WGS) entry which is preliminary data.</text>
</comment>
<dbReference type="OrthoDB" id="3230575at2759"/>
<feature type="region of interest" description="Disordered" evidence="1">
    <location>
        <begin position="129"/>
        <end position="150"/>
    </location>
</feature>
<dbReference type="Proteomes" id="UP000823399">
    <property type="component" value="Unassembled WGS sequence"/>
</dbReference>
<dbReference type="AlphaFoldDB" id="A0A9P7JWQ8"/>
<organism evidence="2 3">
    <name type="scientific">Suillus discolor</name>
    <dbReference type="NCBI Taxonomy" id="1912936"/>
    <lineage>
        <taxon>Eukaryota</taxon>
        <taxon>Fungi</taxon>
        <taxon>Dikarya</taxon>
        <taxon>Basidiomycota</taxon>
        <taxon>Agaricomycotina</taxon>
        <taxon>Agaricomycetes</taxon>
        <taxon>Agaricomycetidae</taxon>
        <taxon>Boletales</taxon>
        <taxon>Suillineae</taxon>
        <taxon>Suillaceae</taxon>
        <taxon>Suillus</taxon>
    </lineage>
</organism>
<protein>
    <submittedName>
        <fullName evidence="2">Uncharacterized protein</fullName>
    </submittedName>
</protein>
<keyword evidence="3" id="KW-1185">Reference proteome</keyword>
<accession>A0A9P7JWQ8</accession>
<feature type="compositionally biased region" description="Pro residues" evidence="1">
    <location>
        <begin position="19"/>
        <end position="29"/>
    </location>
</feature>
<sequence length="485" mass="53761">MRDKEITSIKSSSQASRPYPLPPHLPPGTPHSRPHFFSQDLLPEDDNMEPLNDEDQSNSPNMTLTQPTPNTASPGTPETPTPAARVIQQRVSSIHNLLLSQEMPPPLTTATQSNADTSSDLAQSIHAPKSNMEDQPMDNPPAPPRPYSPNEEERTILAHLALAEKNRSTIRHDGPHHCTTLPQFTPTPIGGFPGTHMTHSAEVFDHLDNRILLAWFQVEHPKLVVQVFDYTRREVAEKAVILAERICANIAIIANFVHQDAQPVRVSPPQPQGGRESKAFPIGFLVHNISEETKDLILSKRIWSANDITFQARAFSCYHPPDLLFCLTGFTTSNPQIIRKAVTDVWAADEYRAEINDIISMSEIKDEKEVYAATWSLIRSAWVEHLDFKVTRGVSVTRFNVFTISPIHDATAWTDLHSLLHVLDYPTGLDGCGSAVAMTACPICHSIAHPHGLCPFPNIPSWNGPKIGSKTTVMTARNTKPHGKK</sequence>
<proteinExistence type="predicted"/>
<evidence type="ECO:0000313" key="3">
    <source>
        <dbReference type="Proteomes" id="UP000823399"/>
    </source>
</evidence>